<evidence type="ECO:0000313" key="2">
    <source>
        <dbReference type="EMBL" id="WFT76048.1"/>
    </source>
</evidence>
<name>A0ABY8J0N0_9BACI</name>
<dbReference type="PANTHER" id="PTHR33744:SF15">
    <property type="entry name" value="CARBOHYDRATE DIACID REGULATOR"/>
    <property type="match status" value="1"/>
</dbReference>
<dbReference type="InterPro" id="IPR051448">
    <property type="entry name" value="CdaR-like_regulators"/>
</dbReference>
<dbReference type="InterPro" id="IPR009057">
    <property type="entry name" value="Homeodomain-like_sf"/>
</dbReference>
<dbReference type="Pfam" id="PF13556">
    <property type="entry name" value="HTH_30"/>
    <property type="match status" value="1"/>
</dbReference>
<keyword evidence="3" id="KW-1185">Reference proteome</keyword>
<accession>A0ABY8J0N0</accession>
<dbReference type="Proteomes" id="UP001221597">
    <property type="component" value="Chromosome"/>
</dbReference>
<dbReference type="EMBL" id="CP121671">
    <property type="protein sequence ID" value="WFT76048.1"/>
    <property type="molecule type" value="Genomic_DNA"/>
</dbReference>
<feature type="domain" description="PucR C-terminal helix-turn-helix" evidence="1">
    <location>
        <begin position="238"/>
        <end position="294"/>
    </location>
</feature>
<dbReference type="RefSeq" id="WP_283078006.1">
    <property type="nucleotide sequence ID" value="NZ_CP121671.1"/>
</dbReference>
<dbReference type="Gene3D" id="1.10.10.2840">
    <property type="entry name" value="PucR C-terminal helix-turn-helix domain"/>
    <property type="match status" value="1"/>
</dbReference>
<dbReference type="SUPFAM" id="SSF46689">
    <property type="entry name" value="Homeodomain-like"/>
    <property type="match status" value="1"/>
</dbReference>
<organism evidence="2 3">
    <name type="scientific">Halobacillus naozhouensis</name>
    <dbReference type="NCBI Taxonomy" id="554880"/>
    <lineage>
        <taxon>Bacteria</taxon>
        <taxon>Bacillati</taxon>
        <taxon>Bacillota</taxon>
        <taxon>Bacilli</taxon>
        <taxon>Bacillales</taxon>
        <taxon>Bacillaceae</taxon>
        <taxon>Halobacillus</taxon>
    </lineage>
</organism>
<protein>
    <submittedName>
        <fullName evidence="2">Helix-turn-helix domain-containing protein</fullName>
    </submittedName>
</protein>
<evidence type="ECO:0000313" key="3">
    <source>
        <dbReference type="Proteomes" id="UP001221597"/>
    </source>
</evidence>
<evidence type="ECO:0000259" key="1">
    <source>
        <dbReference type="Pfam" id="PF13556"/>
    </source>
</evidence>
<dbReference type="InterPro" id="IPR042070">
    <property type="entry name" value="PucR_C-HTH_sf"/>
</dbReference>
<gene>
    <name evidence="2" type="ORF">P9989_06705</name>
</gene>
<proteinExistence type="predicted"/>
<sequence length="299" mass="34886">MTKIEQLKQIYPSLITVDEQDIEPSNKYQIFHTDEDQVIAILKTELNQREVQLLHLVLTPIPQQDDQKTDREQAWSSYILGHSDKFTAEPLPKKFRFVFFSLSDPNLDRQTFREALQSLFPRVMPLLWENHQQGVIIEEIMENNQETITFQPLIDVLMSDFYTKIHFYVSEFSEFPTEAPPFFQWAEKCFHTSMRNGNGPVATFQDVIPSLYIEAMPEAERTMISDALFASVRDDRELLQTIQIFLESGSNATLAAKRLYMHRNSLQYRVDKFIEKTGVDIKQFQGAVVTYLSLLETDK</sequence>
<dbReference type="InterPro" id="IPR025736">
    <property type="entry name" value="PucR_C-HTH_dom"/>
</dbReference>
<dbReference type="PANTHER" id="PTHR33744">
    <property type="entry name" value="CARBOHYDRATE DIACID REGULATOR"/>
    <property type="match status" value="1"/>
</dbReference>
<reference evidence="2 3" key="1">
    <citation type="submission" date="2023-04" db="EMBL/GenBank/DDBJ databases">
        <title>Genome sequence of Halobacillus naozhouensis KACC 21980.</title>
        <authorList>
            <person name="Kim S."/>
            <person name="Heo J."/>
            <person name="Kwon S.-W."/>
        </authorList>
    </citation>
    <scope>NUCLEOTIDE SEQUENCE [LARGE SCALE GENOMIC DNA]</scope>
    <source>
        <strain evidence="2 3">KCTC 13234</strain>
    </source>
</reference>